<sequence>MANGKRVEAMRQQLAQTAAQMIQEQGIRDYRLAKEKAAARHGVDIRRGPLPRNTEIEAALAAYQRLFAGTDTADRLAELRRAALQAMRELEAFEPRLVGDVLSGLATPHSDVQLHVFADHSEAFDFHLQDRGIPFELGERRFRYGRGGYQHYPAFRFVAGGVGFEAVLFPLTEMRQAPNSLIDGTPLARAKTEEVARLLADDVAGI</sequence>
<organism evidence="1 2">
    <name type="scientific">Spectribacter acetivorans</name>
    <dbReference type="NCBI Taxonomy" id="3075603"/>
    <lineage>
        <taxon>Bacteria</taxon>
        <taxon>Pseudomonadati</taxon>
        <taxon>Pseudomonadota</taxon>
        <taxon>Gammaproteobacteria</taxon>
        <taxon>Salinisphaerales</taxon>
        <taxon>Salinisphaeraceae</taxon>
        <taxon>Spectribacter</taxon>
    </lineage>
</organism>
<dbReference type="Proteomes" id="UP001259982">
    <property type="component" value="Unassembled WGS sequence"/>
</dbReference>
<accession>A0ABU3BB33</accession>
<gene>
    <name evidence="1" type="ORF">RM531_14505</name>
</gene>
<proteinExistence type="predicted"/>
<name>A0ABU3BB33_9GAMM</name>
<comment type="caution">
    <text evidence="1">The sequence shown here is derived from an EMBL/GenBank/DDBJ whole genome shotgun (WGS) entry which is preliminary data.</text>
</comment>
<dbReference type="EMBL" id="JAVRHY010000018">
    <property type="protein sequence ID" value="MDT0619687.1"/>
    <property type="molecule type" value="Genomic_DNA"/>
</dbReference>
<protein>
    <submittedName>
        <fullName evidence="1">Uncharacterized protein</fullName>
    </submittedName>
</protein>
<evidence type="ECO:0000313" key="1">
    <source>
        <dbReference type="EMBL" id="MDT0619687.1"/>
    </source>
</evidence>
<evidence type="ECO:0000313" key="2">
    <source>
        <dbReference type="Proteomes" id="UP001259982"/>
    </source>
</evidence>
<keyword evidence="2" id="KW-1185">Reference proteome</keyword>
<dbReference type="RefSeq" id="WP_311660273.1">
    <property type="nucleotide sequence ID" value="NZ_JAVRHY010000018.1"/>
</dbReference>
<reference evidence="1 2" key="1">
    <citation type="submission" date="2023-09" db="EMBL/GenBank/DDBJ databases">
        <authorList>
            <person name="Rey-Velasco X."/>
        </authorList>
    </citation>
    <scope>NUCLEOTIDE SEQUENCE [LARGE SCALE GENOMIC DNA]</scope>
    <source>
        <strain evidence="1 2">P385</strain>
    </source>
</reference>